<dbReference type="AlphaFoldDB" id="A0A6B3LBH5"/>
<dbReference type="GO" id="GO:0031564">
    <property type="term" value="P:transcription antitermination"/>
    <property type="evidence" value="ECO:0007669"/>
    <property type="project" value="UniProtKB-KW"/>
</dbReference>
<dbReference type="CDD" id="cd06091">
    <property type="entry name" value="KOW_NusG"/>
    <property type="match status" value="1"/>
</dbReference>
<dbReference type="InterPro" id="IPR008991">
    <property type="entry name" value="Translation_prot_SH3-like_sf"/>
</dbReference>
<keyword evidence="1" id="KW-0889">Transcription antitermination</keyword>
<dbReference type="EMBL" id="CP066776">
    <property type="protein sequence ID" value="QQL45610.1"/>
    <property type="molecule type" value="Genomic_DNA"/>
</dbReference>
<reference evidence="4 5" key="1">
    <citation type="submission" date="2020-12" db="EMBL/GenBank/DDBJ databases">
        <title>Sulforoseuscoccus oceanibium gen. nov., sp. nov., a representative of the phylum Verrucomicrobia with special cytoplasmic membrane, and proposal of Sulforoseuscoccusaceae fam. nov.</title>
        <authorList>
            <person name="Xi F."/>
        </authorList>
    </citation>
    <scope>NUCLEOTIDE SEQUENCE [LARGE SCALE GENOMIC DNA]</scope>
    <source>
        <strain evidence="4 5">T37</strain>
    </source>
</reference>
<dbReference type="GO" id="GO:0006354">
    <property type="term" value="P:DNA-templated transcription elongation"/>
    <property type="evidence" value="ECO:0007669"/>
    <property type="project" value="InterPro"/>
</dbReference>
<keyword evidence="2" id="KW-0805">Transcription regulation</keyword>
<dbReference type="Gene3D" id="3.30.70.940">
    <property type="entry name" value="NusG, N-terminal domain"/>
    <property type="match status" value="1"/>
</dbReference>
<keyword evidence="5" id="KW-1185">Reference proteome</keyword>
<evidence type="ECO:0000313" key="4">
    <source>
        <dbReference type="EMBL" id="QQL45610.1"/>
    </source>
</evidence>
<dbReference type="SUPFAM" id="SSF50104">
    <property type="entry name" value="Translation proteins SH3-like domain"/>
    <property type="match status" value="1"/>
</dbReference>
<dbReference type="PANTHER" id="PTHR30265">
    <property type="entry name" value="RHO-INTERACTING TRANSCRIPTION TERMINATION FACTOR NUSG"/>
    <property type="match status" value="1"/>
</dbReference>
<accession>A0A6B3LBH5</accession>
<dbReference type="KEGG" id="soa:G3M56_003200"/>
<dbReference type="RefSeq" id="WP_164363242.1">
    <property type="nucleotide sequence ID" value="NZ_CP066776.1"/>
</dbReference>
<dbReference type="SUPFAM" id="SSF82679">
    <property type="entry name" value="N-utilization substance G protein NusG, N-terminal domain"/>
    <property type="match status" value="1"/>
</dbReference>
<evidence type="ECO:0000256" key="1">
    <source>
        <dbReference type="ARBA" id="ARBA00022814"/>
    </source>
</evidence>
<name>A0A6B3LBH5_9BACT</name>
<dbReference type="SMART" id="SM00739">
    <property type="entry name" value="KOW"/>
    <property type="match status" value="1"/>
</dbReference>
<evidence type="ECO:0000256" key="2">
    <source>
        <dbReference type="ARBA" id="ARBA00023015"/>
    </source>
</evidence>
<dbReference type="Proteomes" id="UP000475117">
    <property type="component" value="Chromosome"/>
</dbReference>
<dbReference type="InterPro" id="IPR043425">
    <property type="entry name" value="NusG-like"/>
</dbReference>
<protein>
    <submittedName>
        <fullName evidence="4">KOW motif-containing protein</fullName>
    </submittedName>
</protein>
<dbReference type="InterPro" id="IPR006645">
    <property type="entry name" value="NGN-like_dom"/>
</dbReference>
<organism evidence="4 5">
    <name type="scientific">Sulfuriroseicoccus oceanibius</name>
    <dbReference type="NCBI Taxonomy" id="2707525"/>
    <lineage>
        <taxon>Bacteria</taxon>
        <taxon>Pseudomonadati</taxon>
        <taxon>Verrucomicrobiota</taxon>
        <taxon>Verrucomicrobiia</taxon>
        <taxon>Verrucomicrobiales</taxon>
        <taxon>Verrucomicrobiaceae</taxon>
        <taxon>Sulfuriroseicoccus</taxon>
    </lineage>
</organism>
<proteinExistence type="predicted"/>
<sequence>MSKSSEQEIEYGWICARTQKKSEHIAAATLSQMEDVEAFCPRLKFKRKTKRGVVWFTEAMFPCYIFVRCPLGGSFSAVRYARGVVGLVEFAGEVPTIPDHQIEALRQLVGDDDVRVIEKAVEPGQEVEVTEGPLKGLVAVVTQVLPATDRVRLLLEFLGQSREIEVPIDSVIPPKRPKGE</sequence>
<dbReference type="Pfam" id="PF02357">
    <property type="entry name" value="NusG"/>
    <property type="match status" value="1"/>
</dbReference>
<evidence type="ECO:0000313" key="5">
    <source>
        <dbReference type="Proteomes" id="UP000475117"/>
    </source>
</evidence>
<evidence type="ECO:0000256" key="3">
    <source>
        <dbReference type="ARBA" id="ARBA00023163"/>
    </source>
</evidence>
<gene>
    <name evidence="4" type="ORF">G3M56_003200</name>
</gene>
<keyword evidence="3" id="KW-0804">Transcription</keyword>
<dbReference type="InterPro" id="IPR036735">
    <property type="entry name" value="NGN_dom_sf"/>
</dbReference>
<dbReference type="PANTHER" id="PTHR30265:SF4">
    <property type="entry name" value="KOW MOTIF FAMILY PROTEIN, EXPRESSED"/>
    <property type="match status" value="1"/>
</dbReference>
<dbReference type="Pfam" id="PF00467">
    <property type="entry name" value="KOW"/>
    <property type="match status" value="1"/>
</dbReference>
<dbReference type="InterPro" id="IPR005824">
    <property type="entry name" value="KOW"/>
</dbReference>